<sequence>MEVAQLAWPEAGDAIDGSALLKVLVPLLWKLPDRREYRHIRQLRVLAELRAVSTPPPLTVLRLSGIPLMAAVGLLRLAAPHLQQLRLDDLLGRASESLEAEAPTSLASALLQCSRLEALRLGFRRPKAPLLGVLSALAQLPALRALEYNLPLAGDAASLPAGLTRLVLKSSLDLDWAMPTLARMRDLADLRLQCNKLRPLQLCHLAGLTALTRLAVKGIWATDDSPPAAAVVLGGLGPLARLLVPLPAQLRSLSFNAAASPSEVAALQLPSGLIRLELPGLTIPVHSKDADGCLCPSAAEALLASCSQLAGRLGEDPFPMEYDQENYFGLDLRHAAAPPSWPDGYGTLFAALQPLALRRLTIKAGPLTLYDVDALVRHLPLLEGLTFDCAVELPSLPLLCRLKRLETLELRPGVGGLVEGWDSELALRAALLVLCAEAPRLKQLFLVFPLSGAQDHLLEASEQAADWLSQELPTLRVDPPSLDIDSC</sequence>
<protein>
    <submittedName>
        <fullName evidence="2">Uncharacterized protein</fullName>
    </submittedName>
</protein>
<proteinExistence type="predicted"/>
<gene>
    <name evidence="2" type="ORF">TSOC_004104</name>
</gene>
<evidence type="ECO:0000313" key="3">
    <source>
        <dbReference type="Proteomes" id="UP000236333"/>
    </source>
</evidence>
<dbReference type="Proteomes" id="UP000236333">
    <property type="component" value="Unassembled WGS sequence"/>
</dbReference>
<reference evidence="2 3" key="1">
    <citation type="journal article" date="2017" name="Mol. Biol. Evol.">
        <title>The 4-celled Tetrabaena socialis nuclear genome reveals the essential components for genetic control of cell number at the origin of multicellularity in the volvocine lineage.</title>
        <authorList>
            <person name="Featherston J."/>
            <person name="Arakaki Y."/>
            <person name="Hanschen E.R."/>
            <person name="Ferris P.J."/>
            <person name="Michod R.E."/>
            <person name="Olson B.J.S.C."/>
            <person name="Nozaki H."/>
            <person name="Durand P.M."/>
        </authorList>
    </citation>
    <scope>NUCLEOTIDE SEQUENCE [LARGE SCALE GENOMIC DNA]</scope>
    <source>
        <strain evidence="2 3">NIES-571</strain>
    </source>
</reference>
<dbReference type="GO" id="GO:0005930">
    <property type="term" value="C:axoneme"/>
    <property type="evidence" value="ECO:0007669"/>
    <property type="project" value="UniProtKB-SubCell"/>
</dbReference>
<evidence type="ECO:0000313" key="2">
    <source>
        <dbReference type="EMBL" id="PNH09293.1"/>
    </source>
</evidence>
<accession>A0A2J8A9Y3</accession>
<dbReference type="EMBL" id="PGGS01000096">
    <property type="protein sequence ID" value="PNH09293.1"/>
    <property type="molecule type" value="Genomic_DNA"/>
</dbReference>
<keyword evidence="3" id="KW-1185">Reference proteome</keyword>
<organism evidence="2 3">
    <name type="scientific">Tetrabaena socialis</name>
    <dbReference type="NCBI Taxonomy" id="47790"/>
    <lineage>
        <taxon>Eukaryota</taxon>
        <taxon>Viridiplantae</taxon>
        <taxon>Chlorophyta</taxon>
        <taxon>core chlorophytes</taxon>
        <taxon>Chlorophyceae</taxon>
        <taxon>CS clade</taxon>
        <taxon>Chlamydomonadales</taxon>
        <taxon>Tetrabaenaceae</taxon>
        <taxon>Tetrabaena</taxon>
    </lineage>
</organism>
<comment type="subcellular location">
    <subcellularLocation>
        <location evidence="1">Cytoplasm</location>
        <location evidence="1">Cytoskeleton</location>
        <location evidence="1">Cilium axoneme</location>
    </subcellularLocation>
</comment>
<comment type="caution">
    <text evidence="2">The sequence shown here is derived from an EMBL/GenBank/DDBJ whole genome shotgun (WGS) entry which is preliminary data.</text>
</comment>
<dbReference type="AlphaFoldDB" id="A0A2J8A9Y3"/>
<evidence type="ECO:0000256" key="1">
    <source>
        <dbReference type="ARBA" id="ARBA00004430"/>
    </source>
</evidence>
<dbReference type="SUPFAM" id="SSF52058">
    <property type="entry name" value="L domain-like"/>
    <property type="match status" value="1"/>
</dbReference>
<dbReference type="Gene3D" id="3.80.10.10">
    <property type="entry name" value="Ribonuclease Inhibitor"/>
    <property type="match status" value="1"/>
</dbReference>
<dbReference type="InterPro" id="IPR032675">
    <property type="entry name" value="LRR_dom_sf"/>
</dbReference>
<name>A0A2J8A9Y3_9CHLO</name>